<keyword evidence="2" id="KW-1185">Reference proteome</keyword>
<sequence>MIEGAFWCISPSSTSSLPFGYLRPPAHVHGYPTTFLRSLEDAEVPVDKILT</sequence>
<dbReference type="Proteomes" id="UP001221898">
    <property type="component" value="Unassembled WGS sequence"/>
</dbReference>
<accession>A0AAD7WKW9</accession>
<evidence type="ECO:0000313" key="2">
    <source>
        <dbReference type="Proteomes" id="UP001221898"/>
    </source>
</evidence>
<gene>
    <name evidence="1" type="ORF">AAFF_G00395640</name>
</gene>
<dbReference type="AlphaFoldDB" id="A0AAD7WKW9"/>
<evidence type="ECO:0000313" key="1">
    <source>
        <dbReference type="EMBL" id="KAJ8400440.1"/>
    </source>
</evidence>
<proteinExistence type="predicted"/>
<comment type="caution">
    <text evidence="1">The sequence shown here is derived from an EMBL/GenBank/DDBJ whole genome shotgun (WGS) entry which is preliminary data.</text>
</comment>
<organism evidence="1 2">
    <name type="scientific">Aldrovandia affinis</name>
    <dbReference type="NCBI Taxonomy" id="143900"/>
    <lineage>
        <taxon>Eukaryota</taxon>
        <taxon>Metazoa</taxon>
        <taxon>Chordata</taxon>
        <taxon>Craniata</taxon>
        <taxon>Vertebrata</taxon>
        <taxon>Euteleostomi</taxon>
        <taxon>Actinopterygii</taxon>
        <taxon>Neopterygii</taxon>
        <taxon>Teleostei</taxon>
        <taxon>Notacanthiformes</taxon>
        <taxon>Halosauridae</taxon>
        <taxon>Aldrovandia</taxon>
    </lineage>
</organism>
<protein>
    <submittedName>
        <fullName evidence="1">Uncharacterized protein</fullName>
    </submittedName>
</protein>
<dbReference type="EMBL" id="JAINUG010000076">
    <property type="protein sequence ID" value="KAJ8400440.1"/>
    <property type="molecule type" value="Genomic_DNA"/>
</dbReference>
<reference evidence="1" key="1">
    <citation type="journal article" date="2023" name="Science">
        <title>Genome structures resolve the early diversification of teleost fishes.</title>
        <authorList>
            <person name="Parey E."/>
            <person name="Louis A."/>
            <person name="Montfort J."/>
            <person name="Bouchez O."/>
            <person name="Roques C."/>
            <person name="Iampietro C."/>
            <person name="Lluch J."/>
            <person name="Castinel A."/>
            <person name="Donnadieu C."/>
            <person name="Desvignes T."/>
            <person name="Floi Bucao C."/>
            <person name="Jouanno E."/>
            <person name="Wen M."/>
            <person name="Mejri S."/>
            <person name="Dirks R."/>
            <person name="Jansen H."/>
            <person name="Henkel C."/>
            <person name="Chen W.J."/>
            <person name="Zahm M."/>
            <person name="Cabau C."/>
            <person name="Klopp C."/>
            <person name="Thompson A.W."/>
            <person name="Robinson-Rechavi M."/>
            <person name="Braasch I."/>
            <person name="Lecointre G."/>
            <person name="Bobe J."/>
            <person name="Postlethwait J.H."/>
            <person name="Berthelot C."/>
            <person name="Roest Crollius H."/>
            <person name="Guiguen Y."/>
        </authorList>
    </citation>
    <scope>NUCLEOTIDE SEQUENCE</scope>
    <source>
        <strain evidence="1">NC1722</strain>
    </source>
</reference>
<name>A0AAD7WKW9_9TELE</name>